<dbReference type="AlphaFoldDB" id="A0A9D0ZWD3"/>
<sequence length="132" mass="14949">MKSTKNVTTAAEETEKIEKVPAKKTTTRRTTKKAAVSAEKPEAEKTAEAPKEAKKTTRRTTTRKTAVKETVSLQYMGKDIHVEEITAKVKELWKTELGREEKEMKSISIYLKPEENKAYYVINEDVTGSIDL</sequence>
<comment type="caution">
    <text evidence="2">The sequence shown here is derived from an EMBL/GenBank/DDBJ whole genome shotgun (WGS) entry which is preliminary data.</text>
</comment>
<dbReference type="InterPro" id="IPR046313">
    <property type="entry name" value="DUF6465"/>
</dbReference>
<evidence type="ECO:0000313" key="2">
    <source>
        <dbReference type="EMBL" id="HIQ95908.1"/>
    </source>
</evidence>
<evidence type="ECO:0000313" key="3">
    <source>
        <dbReference type="Proteomes" id="UP000886886"/>
    </source>
</evidence>
<name>A0A9D0ZWD3_9FIRM</name>
<proteinExistence type="predicted"/>
<accession>A0A9D0ZWD3</accession>
<protein>
    <submittedName>
        <fullName evidence="2">Uncharacterized protein</fullName>
    </submittedName>
</protein>
<reference evidence="2" key="2">
    <citation type="journal article" date="2021" name="PeerJ">
        <title>Extensive microbial diversity within the chicken gut microbiome revealed by metagenomics and culture.</title>
        <authorList>
            <person name="Gilroy R."/>
            <person name="Ravi A."/>
            <person name="Getino M."/>
            <person name="Pursley I."/>
            <person name="Horton D.L."/>
            <person name="Alikhan N.F."/>
            <person name="Baker D."/>
            <person name="Gharbi K."/>
            <person name="Hall N."/>
            <person name="Watson M."/>
            <person name="Adriaenssens E.M."/>
            <person name="Foster-Nyarko E."/>
            <person name="Jarju S."/>
            <person name="Secka A."/>
            <person name="Antonio M."/>
            <person name="Oren A."/>
            <person name="Chaudhuri R.R."/>
            <person name="La Ragione R."/>
            <person name="Hildebrand F."/>
            <person name="Pallen M.J."/>
        </authorList>
    </citation>
    <scope>NUCLEOTIDE SEQUENCE</scope>
    <source>
        <strain evidence="2">ChiSjej3B21-11622</strain>
    </source>
</reference>
<reference evidence="2" key="1">
    <citation type="submission" date="2020-10" db="EMBL/GenBank/DDBJ databases">
        <authorList>
            <person name="Gilroy R."/>
        </authorList>
    </citation>
    <scope>NUCLEOTIDE SEQUENCE</scope>
    <source>
        <strain evidence="2">ChiSjej3B21-11622</strain>
    </source>
</reference>
<organism evidence="2 3">
    <name type="scientific">Candidatus Limivivens merdigallinarum</name>
    <dbReference type="NCBI Taxonomy" id="2840859"/>
    <lineage>
        <taxon>Bacteria</taxon>
        <taxon>Bacillati</taxon>
        <taxon>Bacillota</taxon>
        <taxon>Clostridia</taxon>
        <taxon>Lachnospirales</taxon>
        <taxon>Lachnospiraceae</taxon>
        <taxon>Lachnospiraceae incertae sedis</taxon>
        <taxon>Candidatus Limivivens</taxon>
    </lineage>
</organism>
<gene>
    <name evidence="2" type="ORF">IAB26_05030</name>
</gene>
<feature type="region of interest" description="Disordered" evidence="1">
    <location>
        <begin position="1"/>
        <end position="66"/>
    </location>
</feature>
<dbReference type="Proteomes" id="UP000886886">
    <property type="component" value="Unassembled WGS sequence"/>
</dbReference>
<feature type="compositionally biased region" description="Basic and acidic residues" evidence="1">
    <location>
        <begin position="39"/>
        <end position="55"/>
    </location>
</feature>
<evidence type="ECO:0000256" key="1">
    <source>
        <dbReference type="SAM" id="MobiDB-lite"/>
    </source>
</evidence>
<dbReference type="Pfam" id="PF20069">
    <property type="entry name" value="DUF6465"/>
    <property type="match status" value="1"/>
</dbReference>
<dbReference type="EMBL" id="DVFT01000077">
    <property type="protein sequence ID" value="HIQ95908.1"/>
    <property type="molecule type" value="Genomic_DNA"/>
</dbReference>